<evidence type="ECO:0000313" key="2">
    <source>
        <dbReference type="Proteomes" id="UP001054837"/>
    </source>
</evidence>
<dbReference type="Proteomes" id="UP001054837">
    <property type="component" value="Unassembled WGS sequence"/>
</dbReference>
<evidence type="ECO:0000313" key="1">
    <source>
        <dbReference type="EMBL" id="GIX85413.1"/>
    </source>
</evidence>
<protein>
    <submittedName>
        <fullName evidence="1">Uncharacterized protein</fullName>
    </submittedName>
</protein>
<reference evidence="1 2" key="1">
    <citation type="submission" date="2021-06" db="EMBL/GenBank/DDBJ databases">
        <title>Caerostris darwini draft genome.</title>
        <authorList>
            <person name="Kono N."/>
            <person name="Arakawa K."/>
        </authorList>
    </citation>
    <scope>NUCLEOTIDE SEQUENCE [LARGE SCALE GENOMIC DNA]</scope>
</reference>
<keyword evidence="2" id="KW-1185">Reference proteome</keyword>
<sequence length="70" mass="8044">MKAALSIDSTWPCSVSEAEEAIFFKLPRIENDFFMAVKADFEEDILHLRDLDQDCSICLREQSDVNYGIL</sequence>
<organism evidence="1 2">
    <name type="scientific">Caerostris darwini</name>
    <dbReference type="NCBI Taxonomy" id="1538125"/>
    <lineage>
        <taxon>Eukaryota</taxon>
        <taxon>Metazoa</taxon>
        <taxon>Ecdysozoa</taxon>
        <taxon>Arthropoda</taxon>
        <taxon>Chelicerata</taxon>
        <taxon>Arachnida</taxon>
        <taxon>Araneae</taxon>
        <taxon>Araneomorphae</taxon>
        <taxon>Entelegynae</taxon>
        <taxon>Araneoidea</taxon>
        <taxon>Araneidae</taxon>
        <taxon>Caerostris</taxon>
    </lineage>
</organism>
<dbReference type="EMBL" id="BPLQ01001785">
    <property type="protein sequence ID" value="GIX85413.1"/>
    <property type="molecule type" value="Genomic_DNA"/>
</dbReference>
<gene>
    <name evidence="1" type="ORF">CDAR_107721</name>
</gene>
<name>A0AAV4NNP0_9ARAC</name>
<accession>A0AAV4NNP0</accession>
<dbReference type="AlphaFoldDB" id="A0AAV4NNP0"/>
<comment type="caution">
    <text evidence="1">The sequence shown here is derived from an EMBL/GenBank/DDBJ whole genome shotgun (WGS) entry which is preliminary data.</text>
</comment>
<proteinExistence type="predicted"/>